<dbReference type="AlphaFoldDB" id="A0A7C9TKL8"/>
<accession>A0A7C9TKL8</accession>
<feature type="transmembrane region" description="Helical" evidence="6">
    <location>
        <begin position="224"/>
        <end position="243"/>
    </location>
</feature>
<keyword evidence="5 6" id="KW-0472">Membrane</keyword>
<dbReference type="Proteomes" id="UP000484255">
    <property type="component" value="Unassembled WGS sequence"/>
</dbReference>
<dbReference type="PANTHER" id="PTHR32322">
    <property type="entry name" value="INNER MEMBRANE TRANSPORTER"/>
    <property type="match status" value="1"/>
</dbReference>
<evidence type="ECO:0000256" key="3">
    <source>
        <dbReference type="ARBA" id="ARBA00022692"/>
    </source>
</evidence>
<feature type="transmembrane region" description="Helical" evidence="6">
    <location>
        <begin position="194"/>
        <end position="212"/>
    </location>
</feature>
<dbReference type="PANTHER" id="PTHR32322:SF2">
    <property type="entry name" value="EAMA DOMAIN-CONTAINING PROTEIN"/>
    <property type="match status" value="1"/>
</dbReference>
<dbReference type="SUPFAM" id="SSF103481">
    <property type="entry name" value="Multidrug resistance efflux transporter EmrE"/>
    <property type="match status" value="2"/>
</dbReference>
<evidence type="ECO:0000256" key="4">
    <source>
        <dbReference type="ARBA" id="ARBA00022989"/>
    </source>
</evidence>
<sequence length="303" mass="31404">MTARRLQLDPFAIVCLVGCAALWGLNQSATKLAVAEIPPLGQAAARSAGAALLLALWTWARGGRLALGAATWRAGLLAGLLFAIEFGAIFVGLQYTTASRMVVYIYLAPFFVALGMPFIQPGERLGLPQLAGLGLAFSGVVLAFSEHLGGGSAAPNGQAWWGDALGVGGAALWAATTLTIRASTLSSAPAERTLMYQLLVSAVLLGLASVAVGESLPAQVSTLAWGSLAFQTVVVTFASYLLWFWLMARYPATQISAFTLLTPVFGLAAGVALLDEPLTLRLGIALAAVVAGLALVQRAPRKP</sequence>
<keyword evidence="9" id="KW-1185">Reference proteome</keyword>
<dbReference type="GO" id="GO:0016020">
    <property type="term" value="C:membrane"/>
    <property type="evidence" value="ECO:0007669"/>
    <property type="project" value="UniProtKB-SubCell"/>
</dbReference>
<feature type="transmembrane region" description="Helical" evidence="6">
    <location>
        <begin position="101"/>
        <end position="119"/>
    </location>
</feature>
<dbReference type="Pfam" id="PF00892">
    <property type="entry name" value="EamA"/>
    <property type="match status" value="2"/>
</dbReference>
<feature type="domain" description="EamA" evidence="7">
    <location>
        <begin position="160"/>
        <end position="296"/>
    </location>
</feature>
<feature type="transmembrane region" description="Helical" evidence="6">
    <location>
        <begin position="255"/>
        <end position="274"/>
    </location>
</feature>
<comment type="subcellular location">
    <subcellularLocation>
        <location evidence="1">Membrane</location>
        <topology evidence="1">Multi-pass membrane protein</topology>
    </subcellularLocation>
</comment>
<evidence type="ECO:0000313" key="8">
    <source>
        <dbReference type="EMBL" id="NDY91962.1"/>
    </source>
</evidence>
<dbReference type="EMBL" id="JAAGOH010000013">
    <property type="protein sequence ID" value="NDY91962.1"/>
    <property type="molecule type" value="Genomic_DNA"/>
</dbReference>
<evidence type="ECO:0000259" key="7">
    <source>
        <dbReference type="Pfam" id="PF00892"/>
    </source>
</evidence>
<evidence type="ECO:0000313" key="9">
    <source>
        <dbReference type="Proteomes" id="UP000484255"/>
    </source>
</evidence>
<evidence type="ECO:0000256" key="1">
    <source>
        <dbReference type="ARBA" id="ARBA00004141"/>
    </source>
</evidence>
<proteinExistence type="inferred from homology"/>
<feature type="domain" description="EamA" evidence="7">
    <location>
        <begin position="11"/>
        <end position="144"/>
    </location>
</feature>
<evidence type="ECO:0000256" key="6">
    <source>
        <dbReference type="SAM" id="Phobius"/>
    </source>
</evidence>
<feature type="transmembrane region" description="Helical" evidence="6">
    <location>
        <begin position="126"/>
        <end position="144"/>
    </location>
</feature>
<reference evidence="8 9" key="1">
    <citation type="submission" date="2020-02" db="EMBL/GenBank/DDBJ databases">
        <title>Ideonella bacterium strain TBM-1.</title>
        <authorList>
            <person name="Chen W.-M."/>
        </authorList>
    </citation>
    <scope>NUCLEOTIDE SEQUENCE [LARGE SCALE GENOMIC DNA]</scope>
    <source>
        <strain evidence="8 9">TBM-1</strain>
    </source>
</reference>
<gene>
    <name evidence="8" type="ORF">G3A44_12270</name>
</gene>
<comment type="similarity">
    <text evidence="2">Belongs to the EamA transporter family.</text>
</comment>
<name>A0A7C9TKL8_9BURK</name>
<feature type="transmembrane region" description="Helical" evidence="6">
    <location>
        <begin position="164"/>
        <end position="182"/>
    </location>
</feature>
<dbReference type="InterPro" id="IPR050638">
    <property type="entry name" value="AA-Vitamin_Transporters"/>
</dbReference>
<comment type="caution">
    <text evidence="8">The sequence shown here is derived from an EMBL/GenBank/DDBJ whole genome shotgun (WGS) entry which is preliminary data.</text>
</comment>
<keyword evidence="4 6" id="KW-1133">Transmembrane helix</keyword>
<keyword evidence="3 6" id="KW-0812">Transmembrane</keyword>
<dbReference type="InterPro" id="IPR037185">
    <property type="entry name" value="EmrE-like"/>
</dbReference>
<protein>
    <submittedName>
        <fullName evidence="8">DMT family transporter</fullName>
    </submittedName>
</protein>
<feature type="transmembrane region" description="Helical" evidence="6">
    <location>
        <begin position="280"/>
        <end position="296"/>
    </location>
</feature>
<evidence type="ECO:0000256" key="2">
    <source>
        <dbReference type="ARBA" id="ARBA00007362"/>
    </source>
</evidence>
<organism evidence="8 9">
    <name type="scientific">Ideonella livida</name>
    <dbReference type="NCBI Taxonomy" id="2707176"/>
    <lineage>
        <taxon>Bacteria</taxon>
        <taxon>Pseudomonadati</taxon>
        <taxon>Pseudomonadota</taxon>
        <taxon>Betaproteobacteria</taxon>
        <taxon>Burkholderiales</taxon>
        <taxon>Sphaerotilaceae</taxon>
        <taxon>Ideonella</taxon>
    </lineage>
</organism>
<dbReference type="InterPro" id="IPR000620">
    <property type="entry name" value="EamA_dom"/>
</dbReference>
<feature type="transmembrane region" description="Helical" evidence="6">
    <location>
        <begin position="74"/>
        <end position="95"/>
    </location>
</feature>
<dbReference type="RefSeq" id="WP_163457812.1">
    <property type="nucleotide sequence ID" value="NZ_JAAGOH010000013.1"/>
</dbReference>
<evidence type="ECO:0000256" key="5">
    <source>
        <dbReference type="ARBA" id="ARBA00023136"/>
    </source>
</evidence>